<sequence length="73" mass="8030">MSQVHPPEIDMPFRASLIALIATLLTLSTLLAQAAPARYYRWQGESMIICAQTSPGPGWKRLHGSFIKSDCSV</sequence>
<name>A0A3M4LUZ1_PSECI</name>
<evidence type="ECO:0000313" key="2">
    <source>
        <dbReference type="Proteomes" id="UP000277236"/>
    </source>
</evidence>
<reference evidence="1 2" key="1">
    <citation type="submission" date="2018-08" db="EMBL/GenBank/DDBJ databases">
        <title>Recombination of ecologically and evolutionarily significant loci maintains genetic cohesion in the Pseudomonas syringae species complex.</title>
        <authorList>
            <person name="Dillon M."/>
            <person name="Thakur S."/>
            <person name="Almeida R.N.D."/>
            <person name="Weir B.S."/>
            <person name="Guttman D.S."/>
        </authorList>
    </citation>
    <scope>NUCLEOTIDE SEQUENCE [LARGE SCALE GENOMIC DNA]</scope>
    <source>
        <strain evidence="1 2">ICMP 3353</strain>
    </source>
</reference>
<gene>
    <name evidence="1" type="ORF">ALQ04_01433</name>
</gene>
<protein>
    <submittedName>
        <fullName evidence="1">Uncharacterized protein</fullName>
    </submittedName>
</protein>
<dbReference type="EMBL" id="RBRE01000057">
    <property type="protein sequence ID" value="RMQ44841.1"/>
    <property type="molecule type" value="Genomic_DNA"/>
</dbReference>
<dbReference type="AlphaFoldDB" id="A0A3M4LUZ1"/>
<evidence type="ECO:0000313" key="1">
    <source>
        <dbReference type="EMBL" id="RMQ44841.1"/>
    </source>
</evidence>
<accession>A0A3M4LUZ1</accession>
<dbReference type="Proteomes" id="UP000277236">
    <property type="component" value="Unassembled WGS sequence"/>
</dbReference>
<comment type="caution">
    <text evidence="1">The sequence shown here is derived from an EMBL/GenBank/DDBJ whole genome shotgun (WGS) entry which is preliminary data.</text>
</comment>
<organism evidence="1 2">
    <name type="scientific">Pseudomonas cichorii</name>
    <dbReference type="NCBI Taxonomy" id="36746"/>
    <lineage>
        <taxon>Bacteria</taxon>
        <taxon>Pseudomonadati</taxon>
        <taxon>Pseudomonadota</taxon>
        <taxon>Gammaproteobacteria</taxon>
        <taxon>Pseudomonadales</taxon>
        <taxon>Pseudomonadaceae</taxon>
        <taxon>Pseudomonas</taxon>
    </lineage>
</organism>
<proteinExistence type="predicted"/>